<evidence type="ECO:0000313" key="2">
    <source>
        <dbReference type="EMBL" id="ABC23330.1"/>
    </source>
</evidence>
<feature type="region of interest" description="Disordered" evidence="1">
    <location>
        <begin position="134"/>
        <end position="170"/>
    </location>
</feature>
<dbReference type="HOGENOM" id="CLU_1569483_0_0_5"/>
<feature type="compositionally biased region" description="Acidic residues" evidence="1">
    <location>
        <begin position="143"/>
        <end position="154"/>
    </location>
</feature>
<dbReference type="AlphaFoldDB" id="Q2RRB5"/>
<evidence type="ECO:0008006" key="4">
    <source>
        <dbReference type="Google" id="ProtNLM"/>
    </source>
</evidence>
<dbReference type="PATRIC" id="fig|269796.9.peg.2637"/>
<name>Q2RRB5_RHORT</name>
<evidence type="ECO:0000256" key="1">
    <source>
        <dbReference type="SAM" id="MobiDB-lite"/>
    </source>
</evidence>
<dbReference type="EnsemblBacteria" id="ABC23330">
    <property type="protein sequence ID" value="ABC23330"/>
    <property type="gene ID" value="Rru_A2530"/>
</dbReference>
<evidence type="ECO:0000313" key="3">
    <source>
        <dbReference type="Proteomes" id="UP000001929"/>
    </source>
</evidence>
<protein>
    <recommendedName>
        <fullName evidence="4">FlgN</fullName>
    </recommendedName>
</protein>
<keyword evidence="3" id="KW-1185">Reference proteome</keyword>
<sequence length="170" mass="18339">MTTSDPSPFPADVTALAADRALLAEYTSVLGELTRIAESERMILRSRDGEISPPMAARQERLGERYAALTIGLKARARALYGASLLDPAQMERKIVYLVTLMKENQRLMNARKAATALRVEVVMRAIAEREAASALGAPANEDGAEDLGEEDATPGDRPARGASSTLQRL</sequence>
<gene>
    <name evidence="2" type="ordered locus">Rru_A2530</name>
</gene>
<dbReference type="STRING" id="269796.Rru_A2530"/>
<accession>Q2RRB5</accession>
<dbReference type="Proteomes" id="UP000001929">
    <property type="component" value="Chromosome"/>
</dbReference>
<proteinExistence type="predicted"/>
<reference evidence="2 3" key="1">
    <citation type="journal article" date="2011" name="Stand. Genomic Sci.">
        <title>Complete genome sequence of Rhodospirillum rubrum type strain (S1).</title>
        <authorList>
            <person name="Munk A.C."/>
            <person name="Copeland A."/>
            <person name="Lucas S."/>
            <person name="Lapidus A."/>
            <person name="Del Rio T.G."/>
            <person name="Barry K."/>
            <person name="Detter J.C."/>
            <person name="Hammon N."/>
            <person name="Israni S."/>
            <person name="Pitluck S."/>
            <person name="Brettin T."/>
            <person name="Bruce D."/>
            <person name="Han C."/>
            <person name="Tapia R."/>
            <person name="Gilna P."/>
            <person name="Schmutz J."/>
            <person name="Larimer F."/>
            <person name="Land M."/>
            <person name="Kyrpides N.C."/>
            <person name="Mavromatis K."/>
            <person name="Richardson P."/>
            <person name="Rohde M."/>
            <person name="Goker M."/>
            <person name="Klenk H.P."/>
            <person name="Zhang Y."/>
            <person name="Roberts G.P."/>
            <person name="Reslewic S."/>
            <person name="Schwartz D.C."/>
        </authorList>
    </citation>
    <scope>NUCLEOTIDE SEQUENCE [LARGE SCALE GENOMIC DNA]</scope>
    <source>
        <strain evidence="3">ATCC 11170 / ATH 1.1.1 / DSM 467 / LMG 4362 / NCIMB 8255 / S1</strain>
    </source>
</reference>
<dbReference type="RefSeq" id="WP_011390283.1">
    <property type="nucleotide sequence ID" value="NC_007643.1"/>
</dbReference>
<dbReference type="KEGG" id="rru:Rru_A2530"/>
<organism evidence="2 3">
    <name type="scientific">Rhodospirillum rubrum (strain ATCC 11170 / ATH 1.1.1 / DSM 467 / LMG 4362 / NCIMB 8255 / S1)</name>
    <dbReference type="NCBI Taxonomy" id="269796"/>
    <lineage>
        <taxon>Bacteria</taxon>
        <taxon>Pseudomonadati</taxon>
        <taxon>Pseudomonadota</taxon>
        <taxon>Alphaproteobacteria</taxon>
        <taxon>Rhodospirillales</taxon>
        <taxon>Rhodospirillaceae</taxon>
        <taxon>Rhodospirillum</taxon>
    </lineage>
</organism>
<dbReference type="EMBL" id="CP000230">
    <property type="protein sequence ID" value="ABC23330.1"/>
    <property type="molecule type" value="Genomic_DNA"/>
</dbReference>